<feature type="domain" description="Peptidase S8/S53" evidence="7">
    <location>
        <begin position="181"/>
        <end position="444"/>
    </location>
</feature>
<proteinExistence type="inferred from homology"/>
<comment type="similarity">
    <text evidence="1 5">Belongs to the peptidase S8 family.</text>
</comment>
<evidence type="ECO:0000256" key="1">
    <source>
        <dbReference type="ARBA" id="ARBA00011073"/>
    </source>
</evidence>
<dbReference type="InterPro" id="IPR050131">
    <property type="entry name" value="Peptidase_S8_subtilisin-like"/>
</dbReference>
<dbReference type="Pfam" id="PF00082">
    <property type="entry name" value="Peptidase_S8"/>
    <property type="match status" value="1"/>
</dbReference>
<evidence type="ECO:0000256" key="4">
    <source>
        <dbReference type="ARBA" id="ARBA00022825"/>
    </source>
</evidence>
<sequence>MVSLLTAAVPATAGASLLGSDSDSSDGPNVIEYAEGPSFVVELKSSEAAADLEEWTNASGRHLVEVDNETGVAVVSGPRGLIDADASFWVQLTTGGLFGDPLEASSFVADISPNYRLEVDPLTSTALTNVSRFSAPESEASGWLSSEAMPHEGMAFSSEANRTTMSESRSILGADNVSATGAGVTVAVADTGIKTANGRTFGEDGMVGSELRVDDASKNLLTNETVAADGIDAVEDGSSSRHGTWAAAAVAGDPSGTTHDGVAPDANLLVLKALGDDGSGSTADITRAIRYASQEEADVISMSLGSPVQSPAIDRAIVDAREAGSVVVVAAGNSRQSTRWLASPADSEEAIAVGATNGEAPADAESAYFSQIGPDPGTLDNSGAETAGATVDLAAPGMATVTRIPTADGVVENKSLSGTSMATPMVAGGIAVALEANDWSADEATEKAREAARPVPNAGTTEVGAGMFAVDYLVDGTEPEATQEDARTDGAVTRDETYRSLSDSSGGIITGLLG</sequence>
<evidence type="ECO:0000259" key="7">
    <source>
        <dbReference type="Pfam" id="PF00082"/>
    </source>
</evidence>
<dbReference type="OrthoDB" id="341609at2157"/>
<feature type="compositionally biased region" description="Basic and acidic residues" evidence="6">
    <location>
        <begin position="484"/>
        <end position="498"/>
    </location>
</feature>
<protein>
    <submittedName>
        <fullName evidence="8">S8 family serine peptidase</fullName>
    </submittedName>
</protein>
<dbReference type="InterPro" id="IPR023828">
    <property type="entry name" value="Peptidase_S8_Ser-AS"/>
</dbReference>
<dbReference type="AlphaFoldDB" id="A0A7D5PCK6"/>
<dbReference type="InterPro" id="IPR036852">
    <property type="entry name" value="Peptidase_S8/S53_dom_sf"/>
</dbReference>
<dbReference type="PANTHER" id="PTHR43806:SF11">
    <property type="entry name" value="CEREVISIN-RELATED"/>
    <property type="match status" value="1"/>
</dbReference>
<dbReference type="InterPro" id="IPR000209">
    <property type="entry name" value="Peptidase_S8/S53_dom"/>
</dbReference>
<feature type="active site" description="Charge relay system" evidence="5">
    <location>
        <position position="420"/>
    </location>
</feature>
<dbReference type="Gene3D" id="3.40.50.200">
    <property type="entry name" value="Peptidase S8/S53 domain"/>
    <property type="match status" value="1"/>
</dbReference>
<evidence type="ECO:0000313" key="9">
    <source>
        <dbReference type="Proteomes" id="UP000509346"/>
    </source>
</evidence>
<dbReference type="Proteomes" id="UP000509346">
    <property type="component" value="Chromosome"/>
</dbReference>
<accession>A0A7D5PCK6</accession>
<name>A0A7D5PCK6_9EURY</name>
<dbReference type="PROSITE" id="PS51892">
    <property type="entry name" value="SUBTILASE"/>
    <property type="match status" value="1"/>
</dbReference>
<feature type="region of interest" description="Disordered" evidence="6">
    <location>
        <begin position="478"/>
        <end position="501"/>
    </location>
</feature>
<dbReference type="GO" id="GO:0004252">
    <property type="term" value="F:serine-type endopeptidase activity"/>
    <property type="evidence" value="ECO:0007669"/>
    <property type="project" value="UniProtKB-UniRule"/>
</dbReference>
<dbReference type="SUPFAM" id="SSF52743">
    <property type="entry name" value="Subtilisin-like"/>
    <property type="match status" value="1"/>
</dbReference>
<dbReference type="RefSeq" id="WP_179918454.1">
    <property type="nucleotide sequence ID" value="NZ_CP058909.1"/>
</dbReference>
<organism evidence="8 9">
    <name type="scientific">Halosimplex pelagicum</name>
    <dbReference type="NCBI Taxonomy" id="869886"/>
    <lineage>
        <taxon>Archaea</taxon>
        <taxon>Methanobacteriati</taxon>
        <taxon>Methanobacteriota</taxon>
        <taxon>Stenosarchaea group</taxon>
        <taxon>Halobacteria</taxon>
        <taxon>Halobacteriales</taxon>
        <taxon>Haloarculaceae</taxon>
        <taxon>Halosimplex</taxon>
    </lineage>
</organism>
<feature type="active site" description="Charge relay system" evidence="5">
    <location>
        <position position="242"/>
    </location>
</feature>
<dbReference type="GO" id="GO:0006508">
    <property type="term" value="P:proteolysis"/>
    <property type="evidence" value="ECO:0007669"/>
    <property type="project" value="UniProtKB-KW"/>
</dbReference>
<dbReference type="InterPro" id="IPR015500">
    <property type="entry name" value="Peptidase_S8_subtilisin-rel"/>
</dbReference>
<dbReference type="KEGG" id="hpel:HZS54_17980"/>
<dbReference type="PANTHER" id="PTHR43806">
    <property type="entry name" value="PEPTIDASE S8"/>
    <property type="match status" value="1"/>
</dbReference>
<evidence type="ECO:0000256" key="5">
    <source>
        <dbReference type="PROSITE-ProRule" id="PRU01240"/>
    </source>
</evidence>
<evidence type="ECO:0000256" key="6">
    <source>
        <dbReference type="SAM" id="MobiDB-lite"/>
    </source>
</evidence>
<keyword evidence="4 5" id="KW-0720">Serine protease</keyword>
<keyword evidence="2 5" id="KW-0645">Protease</keyword>
<evidence type="ECO:0000256" key="2">
    <source>
        <dbReference type="ARBA" id="ARBA00022670"/>
    </source>
</evidence>
<reference evidence="8 9" key="1">
    <citation type="submission" date="2020-07" db="EMBL/GenBank/DDBJ databases">
        <title>Halosimplex litoreum sp. nov. and Halosimplex rubrum sp. nov., isolated from different salt environments.</title>
        <authorList>
            <person name="Cui H."/>
        </authorList>
    </citation>
    <scope>NUCLEOTIDE SEQUENCE [LARGE SCALE GENOMIC DNA]</scope>
    <source>
        <strain evidence="8 9">R2</strain>
    </source>
</reference>
<dbReference type="GeneID" id="56084519"/>
<keyword evidence="3 5" id="KW-0378">Hydrolase</keyword>
<dbReference type="PROSITE" id="PS00138">
    <property type="entry name" value="SUBTILASE_SER"/>
    <property type="match status" value="1"/>
</dbReference>
<gene>
    <name evidence="8" type="ORF">HZS54_17980</name>
</gene>
<keyword evidence="9" id="KW-1185">Reference proteome</keyword>
<dbReference type="EMBL" id="CP058909">
    <property type="protein sequence ID" value="QLH83405.1"/>
    <property type="molecule type" value="Genomic_DNA"/>
</dbReference>
<feature type="active site" description="Charge relay system" evidence="5">
    <location>
        <position position="190"/>
    </location>
</feature>
<dbReference type="PRINTS" id="PR00723">
    <property type="entry name" value="SUBTILISIN"/>
</dbReference>
<evidence type="ECO:0000256" key="3">
    <source>
        <dbReference type="ARBA" id="ARBA00022801"/>
    </source>
</evidence>
<evidence type="ECO:0000313" key="8">
    <source>
        <dbReference type="EMBL" id="QLH83405.1"/>
    </source>
</evidence>